<dbReference type="EMBL" id="JAEACU010000002">
    <property type="protein sequence ID" value="KAH7543506.1"/>
    <property type="molecule type" value="Genomic_DNA"/>
</dbReference>
<organism evidence="2 3">
    <name type="scientific">Ziziphus jujuba var. spinosa</name>
    <dbReference type="NCBI Taxonomy" id="714518"/>
    <lineage>
        <taxon>Eukaryota</taxon>
        <taxon>Viridiplantae</taxon>
        <taxon>Streptophyta</taxon>
        <taxon>Embryophyta</taxon>
        <taxon>Tracheophyta</taxon>
        <taxon>Spermatophyta</taxon>
        <taxon>Magnoliopsida</taxon>
        <taxon>eudicotyledons</taxon>
        <taxon>Gunneridae</taxon>
        <taxon>Pentapetalae</taxon>
        <taxon>rosids</taxon>
        <taxon>fabids</taxon>
        <taxon>Rosales</taxon>
        <taxon>Rhamnaceae</taxon>
        <taxon>Paliureae</taxon>
        <taxon>Ziziphus</taxon>
    </lineage>
</organism>
<dbReference type="Proteomes" id="UP000813462">
    <property type="component" value="Unassembled WGS sequence"/>
</dbReference>
<name>A0A978VXG1_ZIZJJ</name>
<protein>
    <submittedName>
        <fullName evidence="2">Uncharacterized protein</fullName>
    </submittedName>
</protein>
<evidence type="ECO:0000313" key="2">
    <source>
        <dbReference type="EMBL" id="KAH7543506.1"/>
    </source>
</evidence>
<dbReference type="PANTHER" id="PTHR36485">
    <property type="entry name" value="OS01G0939000 PROTEIN"/>
    <property type="match status" value="1"/>
</dbReference>
<comment type="caution">
    <text evidence="2">The sequence shown here is derived from an EMBL/GenBank/DDBJ whole genome shotgun (WGS) entry which is preliminary data.</text>
</comment>
<reference evidence="2" key="1">
    <citation type="journal article" date="2021" name="Front. Plant Sci.">
        <title>Chromosome-Scale Genome Assembly for Chinese Sour Jujube and Insights Into Its Genome Evolution and Domestication Signature.</title>
        <authorList>
            <person name="Shen L.-Y."/>
            <person name="Luo H."/>
            <person name="Wang X.-L."/>
            <person name="Wang X.-M."/>
            <person name="Qiu X.-J."/>
            <person name="Liu H."/>
            <person name="Zhou S.-S."/>
            <person name="Jia K.-H."/>
            <person name="Nie S."/>
            <person name="Bao Y.-T."/>
            <person name="Zhang R.-G."/>
            <person name="Yun Q.-Z."/>
            <person name="Chai Y.-H."/>
            <person name="Lu J.-Y."/>
            <person name="Li Y."/>
            <person name="Zhao S.-W."/>
            <person name="Mao J.-F."/>
            <person name="Jia S.-G."/>
            <person name="Mao Y.-M."/>
        </authorList>
    </citation>
    <scope>NUCLEOTIDE SEQUENCE</scope>
    <source>
        <strain evidence="2">AT0</strain>
        <tissue evidence="2">Leaf</tissue>
    </source>
</reference>
<accession>A0A978VXG1</accession>
<evidence type="ECO:0000313" key="3">
    <source>
        <dbReference type="Proteomes" id="UP000813462"/>
    </source>
</evidence>
<proteinExistence type="predicted"/>
<keyword evidence="1" id="KW-1133">Transmembrane helix</keyword>
<keyword evidence="1" id="KW-0472">Membrane</keyword>
<feature type="transmembrane region" description="Helical" evidence="1">
    <location>
        <begin position="28"/>
        <end position="49"/>
    </location>
</feature>
<dbReference type="AlphaFoldDB" id="A0A978VXG1"/>
<gene>
    <name evidence="2" type="ORF">FEM48_Zijuj02G0191300</name>
</gene>
<keyword evidence="1" id="KW-0812">Transmembrane</keyword>
<dbReference type="PANTHER" id="PTHR36485:SF1">
    <property type="entry name" value="TRANSMEMBRANE PROTEIN"/>
    <property type="match status" value="1"/>
</dbReference>
<evidence type="ECO:0000256" key="1">
    <source>
        <dbReference type="SAM" id="Phobius"/>
    </source>
</evidence>
<sequence length="123" mass="14083">MSKEEALIDQNLQLLNLIGAMEMKRERFVGWVFIVIGSISFLGFVYAAVLSKLLPHSDNAIISSIQNDCLVYYFDLKFVTSYVGVIEIAWETPNFLATGNMVKQKKFLPQLWFSSEFQIYDEG</sequence>